<sequence>MLKIFSTQLSGLFKAISQDEYAIEDAARLLAQAVIGDGHIYIHGFKEMKGVVSEALEGIDSLPHCKAMPDIEQISSVDRVLLFTRNNDDPEAVALAEKLEELNVPFVGVSTVLDEMKNGLHDLAHIHINLNVKRGLVPTETGERVGFPSLLVALFTYHGIHLTLSELLEEIEE</sequence>
<name>A0A927H909_9BACI</name>
<dbReference type="RefSeq" id="WP_190996619.1">
    <property type="nucleotide sequence ID" value="NZ_JACXSI010000002.1"/>
</dbReference>
<dbReference type="InterPro" id="IPR019676">
    <property type="entry name" value="DUF2529"/>
</dbReference>
<evidence type="ECO:0000313" key="2">
    <source>
        <dbReference type="EMBL" id="MBD3107075.1"/>
    </source>
</evidence>
<accession>A0A927H909</accession>
<keyword evidence="3" id="KW-1185">Reference proteome</keyword>
<protein>
    <submittedName>
        <fullName evidence="2">DUF2529 domain-containing protein</fullName>
    </submittedName>
</protein>
<dbReference type="EMBL" id="JACXSI010000002">
    <property type="protein sequence ID" value="MBD3107075.1"/>
    <property type="molecule type" value="Genomic_DNA"/>
</dbReference>
<dbReference type="AlphaFoldDB" id="A0A927H909"/>
<evidence type="ECO:0000313" key="3">
    <source>
        <dbReference type="Proteomes" id="UP000602076"/>
    </source>
</evidence>
<comment type="caution">
    <text evidence="2">The sequence shown here is derived from an EMBL/GenBank/DDBJ whole genome shotgun (WGS) entry which is preliminary data.</text>
</comment>
<dbReference type="Proteomes" id="UP000602076">
    <property type="component" value="Unassembled WGS sequence"/>
</dbReference>
<organism evidence="2 3">
    <name type="scientific">Peribacillus faecalis</name>
    <dbReference type="NCBI Taxonomy" id="2772559"/>
    <lineage>
        <taxon>Bacteria</taxon>
        <taxon>Bacillati</taxon>
        <taxon>Bacillota</taxon>
        <taxon>Bacilli</taxon>
        <taxon>Bacillales</taxon>
        <taxon>Bacillaceae</taxon>
        <taxon>Peribacillus</taxon>
    </lineage>
</organism>
<evidence type="ECO:0000259" key="1">
    <source>
        <dbReference type="Pfam" id="PF10740"/>
    </source>
</evidence>
<reference evidence="2" key="1">
    <citation type="submission" date="2020-09" db="EMBL/GenBank/DDBJ databases">
        <title>Bacillus faecalis sp. nov., a moderately halophilic bacterium isolated from cow faeces.</title>
        <authorList>
            <person name="Jiang L."/>
            <person name="Lee J."/>
        </authorList>
    </citation>
    <scope>NUCLEOTIDE SEQUENCE</scope>
    <source>
        <strain evidence="2">AGMB 02131</strain>
    </source>
</reference>
<gene>
    <name evidence="2" type="ORF">IEO70_01670</name>
</gene>
<dbReference type="Pfam" id="PF10740">
    <property type="entry name" value="DUF2529"/>
    <property type="match status" value="1"/>
</dbReference>
<dbReference type="Gene3D" id="3.40.50.10490">
    <property type="entry name" value="Glucose-6-phosphate isomerase like protein, domain 1"/>
    <property type="match status" value="1"/>
</dbReference>
<proteinExistence type="predicted"/>
<feature type="domain" description="DUF2529" evidence="1">
    <location>
        <begin position="1"/>
        <end position="168"/>
    </location>
</feature>